<reference evidence="3" key="2">
    <citation type="submission" date="2020-09" db="EMBL/GenBank/DDBJ databases">
        <authorList>
            <person name="Sun Q."/>
            <person name="Ohkuma M."/>
        </authorList>
    </citation>
    <scope>NUCLEOTIDE SEQUENCE</scope>
    <source>
        <strain evidence="3">JCM 12862</strain>
    </source>
</reference>
<keyword evidence="4" id="KW-1185">Reference proteome</keyword>
<evidence type="ECO:0000313" key="4">
    <source>
        <dbReference type="Proteomes" id="UP000612329"/>
    </source>
</evidence>
<sequence length="291" mass="32606">MKSKFVAHTFFLAVLSVFVSTCSFAQKAKKDKVRLKAEYVKVMNAEVYFNITATAKVDNQFINVSNIDLTVYNIVDDEEIELGKTKTNMKGESKFVLKSLSVLKPDSTNVYNVEITFDGNDSFSKASKSLSFKDASIEAKLTTKDSINYITATLKDTSKDSVISDAYLKVQLQRLFRPLRVGPEFNTTDETGTIIVPIKEDYPGVDGNLTFEVVLKDSDDYGTVKALVHAPIGVPVVDESTFDERTMWSPRSKTPLFLLIFPNLLILGIWGIIIYLIINLVKLKNLKNENN</sequence>
<gene>
    <name evidence="3" type="ORF">GCM10007962_15830</name>
</gene>
<evidence type="ECO:0000256" key="1">
    <source>
        <dbReference type="SAM" id="Phobius"/>
    </source>
</evidence>
<keyword evidence="2" id="KW-0732">Signal</keyword>
<dbReference type="Proteomes" id="UP000612329">
    <property type="component" value="Unassembled WGS sequence"/>
</dbReference>
<dbReference type="RefSeq" id="WP_188651796.1">
    <property type="nucleotide sequence ID" value="NZ_BMNR01000003.1"/>
</dbReference>
<comment type="caution">
    <text evidence="3">The sequence shown here is derived from an EMBL/GenBank/DDBJ whole genome shotgun (WGS) entry which is preliminary data.</text>
</comment>
<feature type="transmembrane region" description="Helical" evidence="1">
    <location>
        <begin position="256"/>
        <end position="278"/>
    </location>
</feature>
<dbReference type="AlphaFoldDB" id="A0A8J3BIU5"/>
<keyword evidence="1" id="KW-0472">Membrane</keyword>
<protein>
    <recommendedName>
        <fullName evidence="5">DUF916 domain-containing protein</fullName>
    </recommendedName>
</protein>
<evidence type="ECO:0008006" key="5">
    <source>
        <dbReference type="Google" id="ProtNLM"/>
    </source>
</evidence>
<evidence type="ECO:0000313" key="3">
    <source>
        <dbReference type="EMBL" id="GGK22493.1"/>
    </source>
</evidence>
<reference evidence="3" key="1">
    <citation type="journal article" date="2014" name="Int. J. Syst. Evol. Microbiol.">
        <title>Complete genome sequence of Corynebacterium casei LMG S-19264T (=DSM 44701T), isolated from a smear-ripened cheese.</title>
        <authorList>
            <consortium name="US DOE Joint Genome Institute (JGI-PGF)"/>
            <person name="Walter F."/>
            <person name="Albersmeier A."/>
            <person name="Kalinowski J."/>
            <person name="Ruckert C."/>
        </authorList>
    </citation>
    <scope>NUCLEOTIDE SEQUENCE</scope>
    <source>
        <strain evidence="3">JCM 12862</strain>
    </source>
</reference>
<feature type="chain" id="PRO_5035265473" description="DUF916 domain-containing protein" evidence="2">
    <location>
        <begin position="26"/>
        <end position="291"/>
    </location>
</feature>
<organism evidence="3 4">
    <name type="scientific">Yeosuana aromativorans</name>
    <dbReference type="NCBI Taxonomy" id="288019"/>
    <lineage>
        <taxon>Bacteria</taxon>
        <taxon>Pseudomonadati</taxon>
        <taxon>Bacteroidota</taxon>
        <taxon>Flavobacteriia</taxon>
        <taxon>Flavobacteriales</taxon>
        <taxon>Flavobacteriaceae</taxon>
        <taxon>Yeosuana</taxon>
    </lineage>
</organism>
<keyword evidence="1" id="KW-1133">Transmembrane helix</keyword>
<evidence type="ECO:0000256" key="2">
    <source>
        <dbReference type="SAM" id="SignalP"/>
    </source>
</evidence>
<accession>A0A8J3BIU5</accession>
<keyword evidence="1" id="KW-0812">Transmembrane</keyword>
<feature type="signal peptide" evidence="2">
    <location>
        <begin position="1"/>
        <end position="25"/>
    </location>
</feature>
<dbReference type="EMBL" id="BMNR01000003">
    <property type="protein sequence ID" value="GGK22493.1"/>
    <property type="molecule type" value="Genomic_DNA"/>
</dbReference>
<proteinExistence type="predicted"/>
<name>A0A8J3BIU5_9FLAO</name>